<keyword evidence="1" id="KW-1133">Transmembrane helix</keyword>
<reference evidence="3" key="1">
    <citation type="journal article" date="2018" name="Front. Microbiol.">
        <title>Genome-Based Analysis Reveals the Taxonomy and Diversity of the Family Idiomarinaceae.</title>
        <authorList>
            <person name="Liu Y."/>
            <person name="Lai Q."/>
            <person name="Shao Z."/>
        </authorList>
    </citation>
    <scope>NUCLEOTIDE SEQUENCE [LARGE SCALE GENOMIC DNA]</scope>
    <source>
        <strain evidence="3">BH195</strain>
    </source>
</reference>
<sequence length="349" mass="40067">MARYRGVIVGALPLPVGGVSTFIYRLLENVLTNNDVVIDLYPSDSKVRTANQVPISTCRGSSIQRFACLFIFLLRNQYSFVHFNFSTLKALFGFLILPKKSKWILTLHNGGIAEEYERGNKLTKWILKRAIKRFDVVHSISESQRSFYDHFQYQSQLVEHFSTYIRPSKQLSPQLPTSISEWLKLHKSKHRKILLSSGYWRSVYNFEEMIRFLASESGQLFAGIIVIYGEQSARLISELKTEYSNIENLLITNSWSQEVFLELQMSVDFYVRLNSEDSFGIAVADAVTLGVKVLASDVCERYPGTIIFPISEIENWHLYLNSEPNVNFAIASEDLDSQNALRQLYNKLS</sequence>
<keyword evidence="1" id="KW-0472">Membrane</keyword>
<proteinExistence type="predicted"/>
<gene>
    <name evidence="2" type="ORF">CWI69_00300</name>
</gene>
<keyword evidence="1" id="KW-0812">Transmembrane</keyword>
<accession>A0A432XYU0</accession>
<evidence type="ECO:0000313" key="2">
    <source>
        <dbReference type="EMBL" id="RUO53918.1"/>
    </source>
</evidence>
<dbReference type="SUPFAM" id="SSF53756">
    <property type="entry name" value="UDP-Glycosyltransferase/glycogen phosphorylase"/>
    <property type="match status" value="1"/>
</dbReference>
<dbReference type="Gene3D" id="3.40.50.2000">
    <property type="entry name" value="Glycogen Phosphorylase B"/>
    <property type="match status" value="2"/>
</dbReference>
<protein>
    <recommendedName>
        <fullName evidence="4">Glycosyl transferase family 1 domain-containing protein</fullName>
    </recommendedName>
</protein>
<dbReference type="Proteomes" id="UP000287198">
    <property type="component" value="Unassembled WGS sequence"/>
</dbReference>
<feature type="transmembrane region" description="Helical" evidence="1">
    <location>
        <begin position="7"/>
        <end position="27"/>
    </location>
</feature>
<dbReference type="OrthoDB" id="9062832at2"/>
<dbReference type="EMBL" id="PIPW01000001">
    <property type="protein sequence ID" value="RUO53918.1"/>
    <property type="molecule type" value="Genomic_DNA"/>
</dbReference>
<keyword evidence="3" id="KW-1185">Reference proteome</keyword>
<evidence type="ECO:0000256" key="1">
    <source>
        <dbReference type="SAM" id="Phobius"/>
    </source>
</evidence>
<evidence type="ECO:0000313" key="3">
    <source>
        <dbReference type="Proteomes" id="UP000287198"/>
    </source>
</evidence>
<comment type="caution">
    <text evidence="2">The sequence shown here is derived from an EMBL/GenBank/DDBJ whole genome shotgun (WGS) entry which is preliminary data.</text>
</comment>
<organism evidence="2 3">
    <name type="scientific">Pseudidiomarina halophila</name>
    <dbReference type="NCBI Taxonomy" id="1449799"/>
    <lineage>
        <taxon>Bacteria</taxon>
        <taxon>Pseudomonadati</taxon>
        <taxon>Pseudomonadota</taxon>
        <taxon>Gammaproteobacteria</taxon>
        <taxon>Alteromonadales</taxon>
        <taxon>Idiomarinaceae</taxon>
        <taxon>Pseudidiomarina</taxon>
    </lineage>
</organism>
<name>A0A432XYU0_9GAMM</name>
<dbReference type="RefSeq" id="WP_126760866.1">
    <property type="nucleotide sequence ID" value="NZ_JBHLTZ010000004.1"/>
</dbReference>
<dbReference type="AlphaFoldDB" id="A0A432XYU0"/>
<evidence type="ECO:0008006" key="4">
    <source>
        <dbReference type="Google" id="ProtNLM"/>
    </source>
</evidence>